<dbReference type="Proteomes" id="UP000334019">
    <property type="component" value="Chromosome"/>
</dbReference>
<dbReference type="InterPro" id="IPR021309">
    <property type="entry name" value="YgaP-like_TM"/>
</dbReference>
<protein>
    <submittedName>
        <fullName evidence="3">DUF2892 domain-containing protein</fullName>
    </submittedName>
</protein>
<keyword evidence="4" id="KW-1185">Reference proteome</keyword>
<dbReference type="Pfam" id="PF11127">
    <property type="entry name" value="YgaP-like_TM"/>
    <property type="match status" value="1"/>
</dbReference>
<keyword evidence="1" id="KW-0472">Membrane</keyword>
<keyword evidence="1" id="KW-1133">Transmembrane helix</keyword>
<dbReference type="KEGG" id="atq:GH723_03035"/>
<evidence type="ECO:0000313" key="4">
    <source>
        <dbReference type="Proteomes" id="UP000334019"/>
    </source>
</evidence>
<organism evidence="3 4">
    <name type="scientific">Actinomarinicola tropica</name>
    <dbReference type="NCBI Taxonomy" id="2789776"/>
    <lineage>
        <taxon>Bacteria</taxon>
        <taxon>Bacillati</taxon>
        <taxon>Actinomycetota</taxon>
        <taxon>Acidimicrobiia</taxon>
        <taxon>Acidimicrobiales</taxon>
        <taxon>Iamiaceae</taxon>
        <taxon>Actinomarinicola</taxon>
    </lineage>
</organism>
<feature type="transmembrane region" description="Helical" evidence="1">
    <location>
        <begin position="15"/>
        <end position="33"/>
    </location>
</feature>
<gene>
    <name evidence="3" type="ORF">GH723_03035</name>
</gene>
<evidence type="ECO:0000259" key="2">
    <source>
        <dbReference type="Pfam" id="PF11127"/>
    </source>
</evidence>
<evidence type="ECO:0000313" key="3">
    <source>
        <dbReference type="EMBL" id="QGG94157.1"/>
    </source>
</evidence>
<dbReference type="AlphaFoldDB" id="A0A5Q2RJF6"/>
<name>A0A5Q2RJF6_9ACTN</name>
<proteinExistence type="predicted"/>
<sequence>MSTQHAQNIGNAERVGRIVLGAALAVLGIVVVVAGPSLWGWVGALLALGAGIDLIVTGARGYCPLYARLGHVPSSLQGTAR</sequence>
<accession>A0A5Q2RJF6</accession>
<reference evidence="3 4" key="1">
    <citation type="submission" date="2019-11" db="EMBL/GenBank/DDBJ databases">
        <authorList>
            <person name="He Y."/>
        </authorList>
    </citation>
    <scope>NUCLEOTIDE SEQUENCE [LARGE SCALE GENOMIC DNA]</scope>
    <source>
        <strain evidence="3 4">SCSIO 58843</strain>
    </source>
</reference>
<feature type="domain" description="Inner membrane protein YgaP-like transmembrane" evidence="2">
    <location>
        <begin position="7"/>
        <end position="72"/>
    </location>
</feature>
<keyword evidence="1" id="KW-0812">Transmembrane</keyword>
<evidence type="ECO:0000256" key="1">
    <source>
        <dbReference type="SAM" id="Phobius"/>
    </source>
</evidence>
<dbReference type="EMBL" id="CP045851">
    <property type="protein sequence ID" value="QGG94157.1"/>
    <property type="molecule type" value="Genomic_DNA"/>
</dbReference>
<dbReference type="RefSeq" id="WP_153758263.1">
    <property type="nucleotide sequence ID" value="NZ_CP045851.1"/>
</dbReference>